<protein>
    <submittedName>
        <fullName evidence="1">Uncharacterized protein</fullName>
    </submittedName>
</protein>
<proteinExistence type="predicted"/>
<reference evidence="1 2" key="1">
    <citation type="submission" date="2024-01" db="EMBL/GenBank/DDBJ databases">
        <title>The genomes of 5 underutilized Papilionoideae crops provide insights into root nodulation and disease resistanc.</title>
        <authorList>
            <person name="Jiang F."/>
        </authorList>
    </citation>
    <scope>NUCLEOTIDE SEQUENCE [LARGE SCALE GENOMIC DNA]</scope>
    <source>
        <strain evidence="1">JINMINGXINNONG_FW02</strain>
        <tissue evidence="1">Leaves</tissue>
    </source>
</reference>
<keyword evidence="2" id="KW-1185">Reference proteome</keyword>
<comment type="caution">
    <text evidence="1">The sequence shown here is derived from an EMBL/GenBank/DDBJ whole genome shotgun (WGS) entry which is preliminary data.</text>
</comment>
<organism evidence="1 2">
    <name type="scientific">Phaseolus coccineus</name>
    <name type="common">Scarlet runner bean</name>
    <name type="synonym">Phaseolus multiflorus</name>
    <dbReference type="NCBI Taxonomy" id="3886"/>
    <lineage>
        <taxon>Eukaryota</taxon>
        <taxon>Viridiplantae</taxon>
        <taxon>Streptophyta</taxon>
        <taxon>Embryophyta</taxon>
        <taxon>Tracheophyta</taxon>
        <taxon>Spermatophyta</taxon>
        <taxon>Magnoliopsida</taxon>
        <taxon>eudicotyledons</taxon>
        <taxon>Gunneridae</taxon>
        <taxon>Pentapetalae</taxon>
        <taxon>rosids</taxon>
        <taxon>fabids</taxon>
        <taxon>Fabales</taxon>
        <taxon>Fabaceae</taxon>
        <taxon>Papilionoideae</taxon>
        <taxon>50 kb inversion clade</taxon>
        <taxon>NPAAA clade</taxon>
        <taxon>indigoferoid/millettioid clade</taxon>
        <taxon>Phaseoleae</taxon>
        <taxon>Phaseolus</taxon>
    </lineage>
</organism>
<evidence type="ECO:0000313" key="1">
    <source>
        <dbReference type="EMBL" id="KAK7367775.1"/>
    </source>
</evidence>
<sequence length="83" mass="9130">MQYLLLTAKSRGGSSESFCGSRESAKGRRNALVEELVYPGLEDEEEAAADGGEIRRECVSGSVLRHTKSEKFRAHDCFAPQSH</sequence>
<dbReference type="AlphaFoldDB" id="A0AAN9R9W5"/>
<evidence type="ECO:0000313" key="2">
    <source>
        <dbReference type="Proteomes" id="UP001374584"/>
    </source>
</evidence>
<accession>A0AAN9R9W5</accession>
<name>A0AAN9R9W5_PHACN</name>
<dbReference type="Proteomes" id="UP001374584">
    <property type="component" value="Unassembled WGS sequence"/>
</dbReference>
<dbReference type="EMBL" id="JAYMYR010000004">
    <property type="protein sequence ID" value="KAK7367775.1"/>
    <property type="molecule type" value="Genomic_DNA"/>
</dbReference>
<gene>
    <name evidence="1" type="ORF">VNO80_09793</name>
</gene>